<evidence type="ECO:0000313" key="6">
    <source>
        <dbReference type="EMBL" id="GMA89262.1"/>
    </source>
</evidence>
<dbReference type="Gene3D" id="3.90.1150.10">
    <property type="entry name" value="Aspartate Aminotransferase, domain 1"/>
    <property type="match status" value="1"/>
</dbReference>
<dbReference type="InterPro" id="IPR020581">
    <property type="entry name" value="GDC_P"/>
</dbReference>
<comment type="function">
    <text evidence="1">The glycine cleavage system catalyzes the degradation of glycine. The P protein binds the alpha-amino group of glycine through its pyridoxal phosphate cofactor; CO(2) is released and the remaining methylamine moiety is then transferred to the lipoamide cofactor of the H protein.</text>
</comment>
<dbReference type="InterPro" id="IPR015421">
    <property type="entry name" value="PyrdxlP-dep_Trfase_major"/>
</dbReference>
<dbReference type="EC" id="1.4.4.2" evidence="2"/>
<protein>
    <recommendedName>
        <fullName evidence="2">glycine dehydrogenase (aminomethyl-transferring)</fullName>
        <ecNumber evidence="2">1.4.4.2</ecNumber>
    </recommendedName>
</protein>
<comment type="catalytic activity">
    <reaction evidence="4">
        <text>N(6)-[(R)-lipoyl]-L-lysyl-[glycine-cleavage complex H protein] + glycine + H(+) = N(6)-[(R)-S(8)-aminomethyldihydrolipoyl]-L-lysyl-[glycine-cleavage complex H protein] + CO2</text>
        <dbReference type="Rhea" id="RHEA:24304"/>
        <dbReference type="Rhea" id="RHEA-COMP:10494"/>
        <dbReference type="Rhea" id="RHEA-COMP:10495"/>
        <dbReference type="ChEBI" id="CHEBI:15378"/>
        <dbReference type="ChEBI" id="CHEBI:16526"/>
        <dbReference type="ChEBI" id="CHEBI:57305"/>
        <dbReference type="ChEBI" id="CHEBI:83099"/>
        <dbReference type="ChEBI" id="CHEBI:83143"/>
        <dbReference type="EC" id="1.4.4.2"/>
    </reaction>
</comment>
<comment type="caution">
    <text evidence="6">The sequence shown here is derived from an EMBL/GenBank/DDBJ whole genome shotgun (WGS) entry which is preliminary data.</text>
</comment>
<evidence type="ECO:0000259" key="5">
    <source>
        <dbReference type="Pfam" id="PF02347"/>
    </source>
</evidence>
<evidence type="ECO:0000256" key="3">
    <source>
        <dbReference type="ARBA" id="ARBA00023002"/>
    </source>
</evidence>
<reference evidence="7" key="1">
    <citation type="journal article" date="2019" name="Int. J. Syst. Evol. Microbiol.">
        <title>The Global Catalogue of Microorganisms (GCM) 10K type strain sequencing project: providing services to taxonomists for standard genome sequencing and annotation.</title>
        <authorList>
            <consortium name="The Broad Institute Genomics Platform"/>
            <consortium name="The Broad Institute Genome Sequencing Center for Infectious Disease"/>
            <person name="Wu L."/>
            <person name="Ma J."/>
        </authorList>
    </citation>
    <scope>NUCLEOTIDE SEQUENCE [LARGE SCALE GENOMIC DNA]</scope>
    <source>
        <strain evidence="7">NBRC 108730</strain>
    </source>
</reference>
<dbReference type="Proteomes" id="UP001157017">
    <property type="component" value="Unassembled WGS sequence"/>
</dbReference>
<dbReference type="InterPro" id="IPR049315">
    <property type="entry name" value="GDC-P_N"/>
</dbReference>
<dbReference type="PANTHER" id="PTHR11773">
    <property type="entry name" value="GLYCINE DEHYDROGENASE, DECARBOXYLATING"/>
    <property type="match status" value="1"/>
</dbReference>
<feature type="domain" description="Glycine cleavage system P-protein N-terminal" evidence="5">
    <location>
        <begin position="2"/>
        <end position="372"/>
    </location>
</feature>
<evidence type="ECO:0000256" key="1">
    <source>
        <dbReference type="ARBA" id="ARBA00003788"/>
    </source>
</evidence>
<accession>A0ABQ6JLW3</accession>
<dbReference type="InterPro" id="IPR015424">
    <property type="entry name" value="PyrdxlP-dep_Trfase"/>
</dbReference>
<organism evidence="6 7">
    <name type="scientific">Angustibacter aerolatus</name>
    <dbReference type="NCBI Taxonomy" id="1162965"/>
    <lineage>
        <taxon>Bacteria</taxon>
        <taxon>Bacillati</taxon>
        <taxon>Actinomycetota</taxon>
        <taxon>Actinomycetes</taxon>
        <taxon>Kineosporiales</taxon>
        <taxon>Kineosporiaceae</taxon>
    </lineage>
</organism>
<dbReference type="EMBL" id="BSUZ01000001">
    <property type="protein sequence ID" value="GMA89262.1"/>
    <property type="molecule type" value="Genomic_DNA"/>
</dbReference>
<dbReference type="Gene3D" id="3.40.640.10">
    <property type="entry name" value="Type I PLP-dependent aspartate aminotransferase-like (Major domain)"/>
    <property type="match status" value="1"/>
</dbReference>
<dbReference type="PANTHER" id="PTHR11773:SF1">
    <property type="entry name" value="GLYCINE DEHYDROGENASE (DECARBOXYLATING), MITOCHONDRIAL"/>
    <property type="match status" value="1"/>
</dbReference>
<proteinExistence type="predicted"/>
<evidence type="ECO:0000313" key="7">
    <source>
        <dbReference type="Proteomes" id="UP001157017"/>
    </source>
</evidence>
<evidence type="ECO:0000256" key="4">
    <source>
        <dbReference type="ARBA" id="ARBA00049026"/>
    </source>
</evidence>
<sequence length="483" mass="50414">MLTSMIGRGYFGTHVPAVVQRNVLENPAWYTAYTPYQPEISQGRLEALLNFQTVVTDLTGLGTANSSLLDEATAAAEAMTLMRRASKAPQGAVLVIDADVLPQTRAVIGTRAEPLGITVVDADLLGGDAGAALDAAAGDAGVFGVLVQQPGASGRVADLQPVSDAAHERGALVTAAADLLALTLLVPPGEQGADVAVGTSQRFGVPMGFGGPHAGYMAVRKGLERNLPGRLVGVSVDAAGDPAYRLALQTREQHIRREKATSNICTAQVLLAVMASMYAVYHGPQGLTEIARRTHRSAVALAEALGALDGVEVVHADVFDTVLARVPGRADDVVAAALAAGVNLWRVDADQVSIACDETTTPVHLGAVVAAFGGSADPLAPAADDAVPAALVRESAFLTHPVFHSHRSETAMLRYLRRLSDRDYALDRGMIPLGSCTMKANATTEMQAVTWPEFANLHPYAPADQVEGSVALVHQARAVARRA</sequence>
<evidence type="ECO:0000256" key="2">
    <source>
        <dbReference type="ARBA" id="ARBA00012134"/>
    </source>
</evidence>
<keyword evidence="7" id="KW-1185">Reference proteome</keyword>
<name>A0ABQ6JLW3_9ACTN</name>
<dbReference type="Pfam" id="PF02347">
    <property type="entry name" value="GDC-P"/>
    <property type="match status" value="1"/>
</dbReference>
<dbReference type="InterPro" id="IPR015422">
    <property type="entry name" value="PyrdxlP-dep_Trfase_small"/>
</dbReference>
<dbReference type="SUPFAM" id="SSF53383">
    <property type="entry name" value="PLP-dependent transferases"/>
    <property type="match status" value="2"/>
</dbReference>
<keyword evidence="3" id="KW-0560">Oxidoreductase</keyword>
<gene>
    <name evidence="6" type="ORF">GCM10025868_45120</name>
</gene>